<sequence length="339" mass="37366">MLLVLVFSSLQCGGSFGWISEASAQSVVVPSVSCGSGAKMKVHFYNVGEGLAVLIALPDRRHILVDTGDFPRRQGCGSVCSEAHSHLIDQLERDLKGAPIDMLWITHLHSDHIGGASLVLRTFKVNAYVDNGQGKKQNTVRRIRTMARRRRVRVVTVDPGHRDLPIESSSALQIRAIVPPRWPKPCHINPNNCSIGLRVDYCNSSVLFIGDAEAEEEKLLDLLGSITLFQVGHHGSDTSSSESFLSKLMPKYAVISAGRAEEGLNRHYCHPHTSAVVRVNAALGGSFSVPMRVFDNRMRCNQAREEDWKSVLTSDRLWITSRDGDIVLTTTGDGVFQRE</sequence>
<protein>
    <recommendedName>
        <fullName evidence="1">Metallo-beta-lactamase domain-containing protein</fullName>
    </recommendedName>
</protein>
<reference evidence="2 3" key="1">
    <citation type="submission" date="2016-08" db="EMBL/GenBank/DDBJ databases">
        <title>Identification and validation of antigenic proteins from Pajaroellobacter abortibovis using de-novo genome sequence assembly and reverse vaccinology.</title>
        <authorList>
            <person name="Welly B.T."/>
            <person name="Miller M.R."/>
            <person name="Stott J.L."/>
            <person name="Blanchard M.T."/>
            <person name="Islas-Trejo A.D."/>
            <person name="O'Rourke S.M."/>
            <person name="Young A.E."/>
            <person name="Medrano J.F."/>
            <person name="Van Eenennaam A.L."/>
        </authorList>
    </citation>
    <scope>NUCLEOTIDE SEQUENCE [LARGE SCALE GENOMIC DNA]</scope>
    <source>
        <strain evidence="2 3">BTF92-0548A/99-0131</strain>
    </source>
</reference>
<dbReference type="KEGG" id="pabo:BCY86_04005"/>
<proteinExistence type="predicted"/>
<dbReference type="InterPro" id="IPR001279">
    <property type="entry name" value="Metallo-B-lactamas"/>
</dbReference>
<dbReference type="SUPFAM" id="SSF56281">
    <property type="entry name" value="Metallo-hydrolase/oxidoreductase"/>
    <property type="match status" value="1"/>
</dbReference>
<keyword evidence="3" id="KW-1185">Reference proteome</keyword>
<organism evidence="2 3">
    <name type="scientific">Pajaroellobacter abortibovis</name>
    <dbReference type="NCBI Taxonomy" id="1882918"/>
    <lineage>
        <taxon>Bacteria</taxon>
        <taxon>Pseudomonadati</taxon>
        <taxon>Myxococcota</taxon>
        <taxon>Polyangia</taxon>
        <taxon>Polyangiales</taxon>
        <taxon>Polyangiaceae</taxon>
    </lineage>
</organism>
<dbReference type="STRING" id="1882918.BCY86_04005"/>
<dbReference type="PANTHER" id="PTHR30619:SF1">
    <property type="entry name" value="RECOMBINATION PROTEIN 2"/>
    <property type="match status" value="1"/>
</dbReference>
<dbReference type="Pfam" id="PF00753">
    <property type="entry name" value="Lactamase_B"/>
    <property type="match status" value="1"/>
</dbReference>
<dbReference type="AlphaFoldDB" id="A0A1L6MWM3"/>
<dbReference type="Proteomes" id="UP000185544">
    <property type="component" value="Chromosome"/>
</dbReference>
<evidence type="ECO:0000313" key="2">
    <source>
        <dbReference type="EMBL" id="APR99936.1"/>
    </source>
</evidence>
<accession>A0A1L6MWM3</accession>
<feature type="domain" description="Metallo-beta-lactamase" evidence="1">
    <location>
        <begin position="49"/>
        <end position="259"/>
    </location>
</feature>
<gene>
    <name evidence="2" type="ORF">BCY86_04005</name>
</gene>
<dbReference type="PANTHER" id="PTHR30619">
    <property type="entry name" value="DNA INTERNALIZATION/COMPETENCE PROTEIN COMEC/REC2"/>
    <property type="match status" value="1"/>
</dbReference>
<evidence type="ECO:0000313" key="3">
    <source>
        <dbReference type="Proteomes" id="UP000185544"/>
    </source>
</evidence>
<dbReference type="Gene3D" id="3.60.15.10">
    <property type="entry name" value="Ribonuclease Z/Hydroxyacylglutathione hydrolase-like"/>
    <property type="match status" value="1"/>
</dbReference>
<evidence type="ECO:0000259" key="1">
    <source>
        <dbReference type="SMART" id="SM00849"/>
    </source>
</evidence>
<dbReference type="InterPro" id="IPR036866">
    <property type="entry name" value="RibonucZ/Hydroxyglut_hydro"/>
</dbReference>
<name>A0A1L6MWM3_9BACT</name>
<dbReference type="InterPro" id="IPR052159">
    <property type="entry name" value="Competence_DNA_uptake"/>
</dbReference>
<dbReference type="SMART" id="SM00849">
    <property type="entry name" value="Lactamase_B"/>
    <property type="match status" value="1"/>
</dbReference>
<dbReference type="EMBL" id="CP016908">
    <property type="protein sequence ID" value="APR99936.1"/>
    <property type="molecule type" value="Genomic_DNA"/>
</dbReference>